<name>A0ABS4ZEE8_9MICO</name>
<comment type="subcellular location">
    <subcellularLocation>
        <location evidence="1 7">Cell membrane</location>
        <topology evidence="1 7">Multi-pass membrane protein</topology>
    </subcellularLocation>
</comment>
<proteinExistence type="inferred from homology"/>
<feature type="transmembrane region" description="Helical" evidence="7">
    <location>
        <begin position="277"/>
        <end position="298"/>
    </location>
</feature>
<protein>
    <submittedName>
        <fullName evidence="9">Peptide/nickel transport system permease protein</fullName>
    </submittedName>
</protein>
<keyword evidence="4 7" id="KW-0812">Transmembrane</keyword>
<comment type="similarity">
    <text evidence="7">Belongs to the binding-protein-dependent transport system permease family.</text>
</comment>
<evidence type="ECO:0000313" key="9">
    <source>
        <dbReference type="EMBL" id="MBP2435655.1"/>
    </source>
</evidence>
<feature type="transmembrane region" description="Helical" evidence="7">
    <location>
        <begin position="420"/>
        <end position="441"/>
    </location>
</feature>
<gene>
    <name evidence="9" type="ORF">JOF34_000241</name>
</gene>
<feature type="transmembrane region" description="Helical" evidence="7">
    <location>
        <begin position="98"/>
        <end position="119"/>
    </location>
</feature>
<feature type="transmembrane region" description="Helical" evidence="7">
    <location>
        <begin position="131"/>
        <end position="148"/>
    </location>
</feature>
<dbReference type="EMBL" id="JAGIOL010000001">
    <property type="protein sequence ID" value="MBP2435655.1"/>
    <property type="molecule type" value="Genomic_DNA"/>
</dbReference>
<evidence type="ECO:0000256" key="2">
    <source>
        <dbReference type="ARBA" id="ARBA00022448"/>
    </source>
</evidence>
<evidence type="ECO:0000256" key="6">
    <source>
        <dbReference type="ARBA" id="ARBA00023136"/>
    </source>
</evidence>
<sequence length="498" mass="54415">MIAAVGIMLASSLLVFVLAINAGDPLFDLRESNDPNRDTLIEQRVAMLNLDLPWYQRYFLWLRGVSGCVIGQCDLGQNRVGQEVTHVLGAAASSTLRLVVLATFIAIVVGIAIGILTAVRQYSGLDYTVSFLTFLFFSLPVFWAAVLLKEYLAIGYNNWMRDPSFSPLQVGVIAVIAGFLMQVILAGSLRRRAATFAVTTVFFAVALPVLVAIDAFRNPQLGWVGVAALTFAVAVLSTTMTVGLRAKQVLLPALISAALVSILQIALFNVFVYYMNWMIMLIGLIFAVVIPWGIGHFLGGRYRTIAIGVSITTSVIGAALTVIDHVLRNWSSFLGMKPRPIATIGSHTPNFSGNFWQVALDHGTQLMLPTLLLTLISLASYSRYTRTSMLEVNRQDYIRTARAKGAPERIVIFRHAFRNALIPITTIAAFDFASLIGGAVVTEQVFGWKGMGEMFATGIHLADPNPIMAFFLVTGLAAIIFNMLADIFYAVLDPRIRV</sequence>
<evidence type="ECO:0000313" key="10">
    <source>
        <dbReference type="Proteomes" id="UP001519362"/>
    </source>
</evidence>
<feature type="transmembrane region" description="Helical" evidence="7">
    <location>
        <begin position="366"/>
        <end position="384"/>
    </location>
</feature>
<feature type="transmembrane region" description="Helical" evidence="7">
    <location>
        <begin position="168"/>
        <end position="189"/>
    </location>
</feature>
<feature type="transmembrane region" description="Helical" evidence="7">
    <location>
        <begin position="222"/>
        <end position="242"/>
    </location>
</feature>
<evidence type="ECO:0000256" key="4">
    <source>
        <dbReference type="ARBA" id="ARBA00022692"/>
    </source>
</evidence>
<keyword evidence="2 7" id="KW-0813">Transport</keyword>
<keyword evidence="10" id="KW-1185">Reference proteome</keyword>
<accession>A0ABS4ZEE8</accession>
<organism evidence="9 10">
    <name type="scientific">Microbacterium amylolyticum</name>
    <dbReference type="NCBI Taxonomy" id="936337"/>
    <lineage>
        <taxon>Bacteria</taxon>
        <taxon>Bacillati</taxon>
        <taxon>Actinomycetota</taxon>
        <taxon>Actinomycetes</taxon>
        <taxon>Micrococcales</taxon>
        <taxon>Microbacteriaceae</taxon>
        <taxon>Microbacterium</taxon>
    </lineage>
</organism>
<feature type="transmembrane region" description="Helical" evidence="7">
    <location>
        <begin position="305"/>
        <end position="327"/>
    </location>
</feature>
<feature type="transmembrane region" description="Helical" evidence="7">
    <location>
        <begin position="249"/>
        <end position="271"/>
    </location>
</feature>
<dbReference type="Proteomes" id="UP001519362">
    <property type="component" value="Unassembled WGS sequence"/>
</dbReference>
<feature type="transmembrane region" description="Helical" evidence="7">
    <location>
        <begin position="196"/>
        <end position="216"/>
    </location>
</feature>
<evidence type="ECO:0000259" key="8">
    <source>
        <dbReference type="PROSITE" id="PS50928"/>
    </source>
</evidence>
<evidence type="ECO:0000256" key="3">
    <source>
        <dbReference type="ARBA" id="ARBA00022475"/>
    </source>
</evidence>
<keyword evidence="6 7" id="KW-0472">Membrane</keyword>
<dbReference type="PRINTS" id="PR00173">
    <property type="entry name" value="EDTRNSPORT"/>
</dbReference>
<dbReference type="PANTHER" id="PTHR30465:SF0">
    <property type="entry name" value="OLIGOPEPTIDE TRANSPORT SYSTEM PERMEASE PROTEIN APPB"/>
    <property type="match status" value="1"/>
</dbReference>
<dbReference type="CDD" id="cd06261">
    <property type="entry name" value="TM_PBP2"/>
    <property type="match status" value="2"/>
</dbReference>
<evidence type="ECO:0000256" key="7">
    <source>
        <dbReference type="RuleBase" id="RU363032"/>
    </source>
</evidence>
<evidence type="ECO:0000256" key="1">
    <source>
        <dbReference type="ARBA" id="ARBA00004651"/>
    </source>
</evidence>
<feature type="transmembrane region" description="Helical" evidence="7">
    <location>
        <begin position="467"/>
        <end position="492"/>
    </location>
</feature>
<keyword evidence="3" id="KW-1003">Cell membrane</keyword>
<keyword evidence="5 7" id="KW-1133">Transmembrane helix</keyword>
<dbReference type="InterPro" id="IPR000515">
    <property type="entry name" value="MetI-like"/>
</dbReference>
<feature type="domain" description="ABC transmembrane type-1" evidence="8">
    <location>
        <begin position="92"/>
        <end position="485"/>
    </location>
</feature>
<dbReference type="PANTHER" id="PTHR30465">
    <property type="entry name" value="INNER MEMBRANE ABC TRANSPORTER"/>
    <property type="match status" value="1"/>
</dbReference>
<evidence type="ECO:0000256" key="5">
    <source>
        <dbReference type="ARBA" id="ARBA00022989"/>
    </source>
</evidence>
<reference evidence="9 10" key="1">
    <citation type="submission" date="2021-03" db="EMBL/GenBank/DDBJ databases">
        <title>Sequencing the genomes of 1000 actinobacteria strains.</title>
        <authorList>
            <person name="Klenk H.-P."/>
        </authorList>
    </citation>
    <scope>NUCLEOTIDE SEQUENCE [LARGE SCALE GENOMIC DNA]</scope>
    <source>
        <strain evidence="9 10">DSM 24221</strain>
    </source>
</reference>
<dbReference type="SUPFAM" id="SSF161098">
    <property type="entry name" value="MetI-like"/>
    <property type="match status" value="1"/>
</dbReference>
<dbReference type="Pfam" id="PF00528">
    <property type="entry name" value="BPD_transp_1"/>
    <property type="match status" value="1"/>
</dbReference>
<dbReference type="PROSITE" id="PS50928">
    <property type="entry name" value="ABC_TM1"/>
    <property type="match status" value="1"/>
</dbReference>
<dbReference type="InterPro" id="IPR035906">
    <property type="entry name" value="MetI-like_sf"/>
</dbReference>
<comment type="caution">
    <text evidence="9">The sequence shown here is derived from an EMBL/GenBank/DDBJ whole genome shotgun (WGS) entry which is preliminary data.</text>
</comment>